<sequence>MRSFLCLCLLVSFVGAQAQDESLPDLRNKKESFLKSPKGEIRDDLATFTIGGIDERLGKEPLQKIPATDYNMHSITFEGNNPAIAGQALKVVITSGTFEASKHKLFYYYDKKYLVKIDGKPYYGDYGTVPTTTISSVNVILNNKDTVAVPPAAFADLYHPEFTYSEGGTIKTHNAVYLSKDKHRMYIYMVNNEAIGKYEVTWILQDNKYVGRVVDSGIMK</sequence>
<comment type="caution">
    <text evidence="2">The sequence shown here is derived from an EMBL/GenBank/DDBJ whole genome shotgun (WGS) entry which is preliminary data.</text>
</comment>
<dbReference type="EMBL" id="JAGHKO010000001">
    <property type="protein sequence ID" value="MBO9200708.1"/>
    <property type="molecule type" value="Genomic_DNA"/>
</dbReference>
<evidence type="ECO:0008006" key="4">
    <source>
        <dbReference type="Google" id="ProtNLM"/>
    </source>
</evidence>
<organism evidence="2 3">
    <name type="scientific">Niastella soli</name>
    <dbReference type="NCBI Taxonomy" id="2821487"/>
    <lineage>
        <taxon>Bacteria</taxon>
        <taxon>Pseudomonadati</taxon>
        <taxon>Bacteroidota</taxon>
        <taxon>Chitinophagia</taxon>
        <taxon>Chitinophagales</taxon>
        <taxon>Chitinophagaceae</taxon>
        <taxon>Niastella</taxon>
    </lineage>
</organism>
<dbReference type="Proteomes" id="UP000677244">
    <property type="component" value="Unassembled WGS sequence"/>
</dbReference>
<reference evidence="2 3" key="1">
    <citation type="submission" date="2021-03" db="EMBL/GenBank/DDBJ databases">
        <title>Assistant Professor.</title>
        <authorList>
            <person name="Huq M.A."/>
        </authorList>
    </citation>
    <scope>NUCLEOTIDE SEQUENCE [LARGE SCALE GENOMIC DNA]</scope>
    <source>
        <strain evidence="2 3">MAH-29</strain>
    </source>
</reference>
<protein>
    <recommendedName>
        <fullName evidence="4">DUF4138 domain-containing protein</fullName>
    </recommendedName>
</protein>
<proteinExistence type="predicted"/>
<feature type="chain" id="PRO_5046778103" description="DUF4138 domain-containing protein" evidence="1">
    <location>
        <begin position="19"/>
        <end position="220"/>
    </location>
</feature>
<dbReference type="InterPro" id="IPR036730">
    <property type="entry name" value="P22_tailspike_N_sf"/>
</dbReference>
<gene>
    <name evidence="2" type="ORF">J7I42_10570</name>
</gene>
<keyword evidence="1" id="KW-0732">Signal</keyword>
<evidence type="ECO:0000313" key="2">
    <source>
        <dbReference type="EMBL" id="MBO9200708.1"/>
    </source>
</evidence>
<name>A0ABS3YS37_9BACT</name>
<feature type="signal peptide" evidence="1">
    <location>
        <begin position="1"/>
        <end position="18"/>
    </location>
</feature>
<dbReference type="SUPFAM" id="SSF51327">
    <property type="entry name" value="Head-binding domain of phage P22 tailspike protein"/>
    <property type="match status" value="1"/>
</dbReference>
<dbReference type="RefSeq" id="WP_209138747.1">
    <property type="nucleotide sequence ID" value="NZ_JAGHKO010000001.1"/>
</dbReference>
<evidence type="ECO:0000313" key="3">
    <source>
        <dbReference type="Proteomes" id="UP000677244"/>
    </source>
</evidence>
<keyword evidence="3" id="KW-1185">Reference proteome</keyword>
<evidence type="ECO:0000256" key="1">
    <source>
        <dbReference type="SAM" id="SignalP"/>
    </source>
</evidence>
<accession>A0ABS3YS37</accession>